<evidence type="ECO:0000256" key="3">
    <source>
        <dbReference type="ARBA" id="ARBA00023134"/>
    </source>
</evidence>
<dbReference type="GeneID" id="8850998"/>
<keyword evidence="7" id="KW-1185">Reference proteome</keyword>
<dbReference type="PROSITE" id="PS51419">
    <property type="entry name" value="RAB"/>
    <property type="match status" value="1"/>
</dbReference>
<dbReference type="KEGG" id="ngr:NAEGRDRAFT_52032"/>
<dbReference type="GO" id="GO:0005525">
    <property type="term" value="F:GTP binding"/>
    <property type="evidence" value="ECO:0007669"/>
    <property type="project" value="UniProtKB-KW"/>
</dbReference>
<dbReference type="InterPro" id="IPR001810">
    <property type="entry name" value="F-box_dom"/>
</dbReference>
<evidence type="ECO:0000259" key="5">
    <source>
        <dbReference type="PROSITE" id="PS50181"/>
    </source>
</evidence>
<accession>D2VT30</accession>
<keyword evidence="3" id="KW-0342">GTP-binding</keyword>
<dbReference type="SUPFAM" id="SSF81383">
    <property type="entry name" value="F-box domain"/>
    <property type="match status" value="1"/>
</dbReference>
<organism evidence="7">
    <name type="scientific">Naegleria gruberi</name>
    <name type="common">Amoeba</name>
    <dbReference type="NCBI Taxonomy" id="5762"/>
    <lineage>
        <taxon>Eukaryota</taxon>
        <taxon>Discoba</taxon>
        <taxon>Heterolobosea</taxon>
        <taxon>Tetramitia</taxon>
        <taxon>Eutetramitia</taxon>
        <taxon>Vahlkampfiidae</taxon>
        <taxon>Naegleria</taxon>
    </lineage>
</organism>
<dbReference type="InParanoid" id="D2VT30"/>
<dbReference type="InterPro" id="IPR001806">
    <property type="entry name" value="Small_GTPase"/>
</dbReference>
<comment type="similarity">
    <text evidence="1">Belongs to the small GTPase superfamily. Rab family.</text>
</comment>
<dbReference type="PROSITE" id="PS50181">
    <property type="entry name" value="FBOX"/>
    <property type="match status" value="1"/>
</dbReference>
<dbReference type="PRINTS" id="PR00449">
    <property type="entry name" value="RASTRNSFRMNG"/>
</dbReference>
<evidence type="ECO:0000256" key="1">
    <source>
        <dbReference type="ARBA" id="ARBA00006270"/>
    </source>
</evidence>
<evidence type="ECO:0000313" key="7">
    <source>
        <dbReference type="Proteomes" id="UP000006671"/>
    </source>
</evidence>
<dbReference type="NCBIfam" id="TIGR00231">
    <property type="entry name" value="small_GTP"/>
    <property type="match status" value="1"/>
</dbReference>
<dbReference type="VEuPathDB" id="AmoebaDB:NAEGRDRAFT_52032"/>
<dbReference type="GO" id="GO:0003924">
    <property type="term" value="F:GTPase activity"/>
    <property type="evidence" value="ECO:0007669"/>
    <property type="project" value="InterPro"/>
</dbReference>
<dbReference type="InterPro" id="IPR036047">
    <property type="entry name" value="F-box-like_dom_sf"/>
</dbReference>
<dbReference type="eggNOG" id="KOG0394">
    <property type="taxonomic scope" value="Eukaryota"/>
</dbReference>
<dbReference type="SMART" id="SM00256">
    <property type="entry name" value="FBOX"/>
    <property type="match status" value="1"/>
</dbReference>
<reference evidence="6 7" key="1">
    <citation type="journal article" date="2010" name="Cell">
        <title>The genome of Naegleria gruberi illuminates early eukaryotic versatility.</title>
        <authorList>
            <person name="Fritz-Laylin L.K."/>
            <person name="Prochnik S.E."/>
            <person name="Ginger M.L."/>
            <person name="Dacks J.B."/>
            <person name="Carpenter M.L."/>
            <person name="Field M.C."/>
            <person name="Kuo A."/>
            <person name="Paredez A."/>
            <person name="Chapman J."/>
            <person name="Pham J."/>
            <person name="Shu S."/>
            <person name="Neupane R."/>
            <person name="Cipriano M."/>
            <person name="Mancuso J."/>
            <person name="Tu H."/>
            <person name="Salamov A."/>
            <person name="Lindquist E."/>
            <person name="Shapiro H."/>
            <person name="Lucas S."/>
            <person name="Grigoriev I.V."/>
            <person name="Cande W.Z."/>
            <person name="Fulton C."/>
            <person name="Rokhsar D.S."/>
            <person name="Dawson S.C."/>
        </authorList>
    </citation>
    <scope>NUCLEOTIDE SEQUENCE [LARGE SCALE GENOMIC DNA]</scope>
    <source>
        <strain evidence="6 7">NEG-M</strain>
    </source>
</reference>
<dbReference type="EMBL" id="GG738895">
    <property type="protein sequence ID" value="EFC40075.1"/>
    <property type="molecule type" value="Genomic_DNA"/>
</dbReference>
<protein>
    <submittedName>
        <fullName evidence="6">Small GTPase</fullName>
    </submittedName>
</protein>
<feature type="compositionally biased region" description="Basic and acidic residues" evidence="4">
    <location>
        <begin position="18"/>
        <end position="29"/>
    </location>
</feature>
<keyword evidence="2" id="KW-0547">Nucleotide-binding</keyword>
<name>D2VT30_NAEGR</name>
<dbReference type="SMART" id="SM00174">
    <property type="entry name" value="RHO"/>
    <property type="match status" value="1"/>
</dbReference>
<gene>
    <name evidence="6" type="ORF">NAEGRDRAFT_52032</name>
</gene>
<dbReference type="PANTHER" id="PTHR47981">
    <property type="entry name" value="RAB FAMILY"/>
    <property type="match status" value="1"/>
</dbReference>
<dbReference type="Pfam" id="PF12937">
    <property type="entry name" value="F-box-like"/>
    <property type="match status" value="1"/>
</dbReference>
<dbReference type="Proteomes" id="UP000006671">
    <property type="component" value="Unassembled WGS sequence"/>
</dbReference>
<dbReference type="InterPro" id="IPR027417">
    <property type="entry name" value="P-loop_NTPase"/>
</dbReference>
<dbReference type="Gene3D" id="3.40.50.300">
    <property type="entry name" value="P-loop containing nucleotide triphosphate hydrolases"/>
    <property type="match status" value="1"/>
</dbReference>
<dbReference type="AlphaFoldDB" id="D2VT30"/>
<evidence type="ECO:0000256" key="2">
    <source>
        <dbReference type="ARBA" id="ARBA00022741"/>
    </source>
</evidence>
<feature type="compositionally biased region" description="Low complexity" evidence="4">
    <location>
        <begin position="1"/>
        <end position="14"/>
    </location>
</feature>
<dbReference type="Pfam" id="PF00071">
    <property type="entry name" value="Ras"/>
    <property type="match status" value="1"/>
</dbReference>
<dbReference type="RefSeq" id="XP_002672819.1">
    <property type="nucleotide sequence ID" value="XM_002672773.1"/>
</dbReference>
<dbReference type="SUPFAM" id="SSF52540">
    <property type="entry name" value="P-loop containing nucleoside triphosphate hydrolases"/>
    <property type="match status" value="1"/>
</dbReference>
<dbReference type="STRING" id="5762.D2VT30"/>
<proteinExistence type="inferred from homology"/>
<evidence type="ECO:0000313" key="6">
    <source>
        <dbReference type="EMBL" id="EFC40075.1"/>
    </source>
</evidence>
<feature type="domain" description="F-box" evidence="5">
    <location>
        <begin position="95"/>
        <end position="142"/>
    </location>
</feature>
<dbReference type="SMART" id="SM00175">
    <property type="entry name" value="RAB"/>
    <property type="match status" value="1"/>
</dbReference>
<dbReference type="SMART" id="SM00173">
    <property type="entry name" value="RAS"/>
    <property type="match status" value="1"/>
</dbReference>
<dbReference type="InterPro" id="IPR005225">
    <property type="entry name" value="Small_GTP-bd"/>
</dbReference>
<dbReference type="PANTHER" id="PTHR47981:SF20">
    <property type="entry name" value="RAS-RELATED PROTEIN RAB-7A"/>
    <property type="match status" value="1"/>
</dbReference>
<dbReference type="Gene3D" id="1.20.1280.50">
    <property type="match status" value="1"/>
</dbReference>
<sequence>MGQQTSTETPSSSSLNHQARDENKIPSREQSENLLYSTGKSLHFPVLELPRGFKRKSILSTIVSDVELLPIGIFNGIRRGYGGNDEYFNQGEEKDGWLTNFPHEIILHILQFLDMESIGRMQRVSKRFLMYWTRFEVLWKDLRRKSPMLYMFSDMESYENVKNVLLKRFVIDEDVELPQCAQYIFVGSSGCGKSTLIDRAFNQLPFSENYTPSITFPVIDKHYLYGSGTEFAFKIWDTCGNQTYLSLFKSVYSRANVFVYCFDLNSHKSFEEMIEIYHEMTVKDISDYNINDRCFLLLGLKSDLDHQVTRLEIYNFLKMVEPEPQQKTIHTTKVQYFELSSKEECSDDDLLFPFLYAVATLKTML</sequence>
<dbReference type="CDD" id="cd09917">
    <property type="entry name" value="F-box_SF"/>
    <property type="match status" value="1"/>
</dbReference>
<evidence type="ECO:0000256" key="4">
    <source>
        <dbReference type="SAM" id="MobiDB-lite"/>
    </source>
</evidence>
<feature type="region of interest" description="Disordered" evidence="4">
    <location>
        <begin position="1"/>
        <end position="29"/>
    </location>
</feature>